<dbReference type="AlphaFoldDB" id="A0A256LD19"/>
<evidence type="ECO:0000313" key="2">
    <source>
        <dbReference type="EMBL" id="OYR90956.1"/>
    </source>
</evidence>
<evidence type="ECO:0000313" key="1">
    <source>
        <dbReference type="EMBL" id="OYR87335.1"/>
    </source>
</evidence>
<dbReference type="InterPro" id="IPR038666">
    <property type="entry name" value="SSP1_head-tail_sf"/>
</dbReference>
<evidence type="ECO:0008006" key="5">
    <source>
        <dbReference type="Google" id="ProtNLM"/>
    </source>
</evidence>
<proteinExistence type="predicted"/>
<dbReference type="EMBL" id="NGNV01000044">
    <property type="protein sequence ID" value="OYR87335.1"/>
    <property type="molecule type" value="Genomic_DNA"/>
</dbReference>
<sequence length="110" mass="13128">MILNLMKTKIQVMKNKTVKNKEDGTYEDKLVLIKELWCDVTRSTLKEYRENSGLEEGKDNTIFLVNYMDSRDITSDMFIRFNGNDYNIKNIQRDYERFDSTRITGRLVEK</sequence>
<reference evidence="3 4" key="3">
    <citation type="submission" date="2017-09" db="EMBL/GenBank/DDBJ databases">
        <title>Tripartite evolution among Lactobacillus johnsonii, Lactobacillus taiwanensis, Lactobacillus reuteri and their rodent host.</title>
        <authorList>
            <person name="Wang T."/>
            <person name="Knowles S."/>
            <person name="Cheng C."/>
        </authorList>
    </citation>
    <scope>NUCLEOTIDE SEQUENCE [LARGE SCALE GENOMIC DNA]</scope>
    <source>
        <strain evidence="2 3">609q</strain>
        <strain evidence="1 4">609u</strain>
    </source>
</reference>
<name>A0A256LD19_9LACO</name>
<dbReference type="EMBL" id="NGNX01000033">
    <property type="protein sequence ID" value="OYR90956.1"/>
    <property type="molecule type" value="Genomic_DNA"/>
</dbReference>
<dbReference type="Proteomes" id="UP000216316">
    <property type="component" value="Unassembled WGS sequence"/>
</dbReference>
<gene>
    <name evidence="1" type="ORF">CBF53_07750</name>
    <name evidence="2" type="ORF">CBF70_07195</name>
</gene>
<evidence type="ECO:0000313" key="4">
    <source>
        <dbReference type="Proteomes" id="UP000216316"/>
    </source>
</evidence>
<dbReference type="NCBIfam" id="TIGR01563">
    <property type="entry name" value="gp16_SPP1"/>
    <property type="match status" value="1"/>
</dbReference>
<accession>A0A256LD19</accession>
<dbReference type="Pfam" id="PF05521">
    <property type="entry name" value="Phage_HCP"/>
    <property type="match status" value="1"/>
</dbReference>
<protein>
    <recommendedName>
        <fullName evidence="5">Head-tail adaptor protein</fullName>
    </recommendedName>
</protein>
<dbReference type="Gene3D" id="2.40.10.270">
    <property type="entry name" value="Bacteriophage SPP1 head-tail adaptor protein"/>
    <property type="match status" value="1"/>
</dbReference>
<reference evidence="1 4" key="2">
    <citation type="submission" date="2017-05" db="EMBL/GenBank/DDBJ databases">
        <authorList>
            <person name="Lin X.B."/>
            <person name="Stothard P."/>
            <person name="Tasseva G."/>
            <person name="Walter J."/>
        </authorList>
    </citation>
    <scope>NUCLEOTIDE SEQUENCE [LARGE SCALE GENOMIC DNA]</scope>
    <source>
        <strain evidence="1 4">609u</strain>
    </source>
</reference>
<dbReference type="Proteomes" id="UP000215828">
    <property type="component" value="Unassembled WGS sequence"/>
</dbReference>
<organism evidence="2 3">
    <name type="scientific">Lactobacillus taiwanensis</name>
    <dbReference type="NCBI Taxonomy" id="508451"/>
    <lineage>
        <taxon>Bacteria</taxon>
        <taxon>Bacillati</taxon>
        <taxon>Bacillota</taxon>
        <taxon>Bacilli</taxon>
        <taxon>Lactobacillales</taxon>
        <taxon>Lactobacillaceae</taxon>
        <taxon>Lactobacillus</taxon>
    </lineage>
</organism>
<evidence type="ECO:0000313" key="3">
    <source>
        <dbReference type="Proteomes" id="UP000215828"/>
    </source>
</evidence>
<dbReference type="InterPro" id="IPR008767">
    <property type="entry name" value="Phage_SPP1_head-tail_adaptor"/>
</dbReference>
<reference evidence="2 3" key="1">
    <citation type="submission" date="2017-04" db="EMBL/GenBank/DDBJ databases">
        <authorList>
            <person name="Afonso C.L."/>
            <person name="Miller P.J."/>
            <person name="Scott M.A."/>
            <person name="Spackman E."/>
            <person name="Goraichik I."/>
            <person name="Dimitrov K.M."/>
            <person name="Suarez D.L."/>
            <person name="Swayne D.E."/>
        </authorList>
    </citation>
    <scope>NUCLEOTIDE SEQUENCE [LARGE SCALE GENOMIC DNA]</scope>
    <source>
        <strain evidence="2 3">609q</strain>
    </source>
</reference>
<keyword evidence="4" id="KW-1185">Reference proteome</keyword>
<comment type="caution">
    <text evidence="2">The sequence shown here is derived from an EMBL/GenBank/DDBJ whole genome shotgun (WGS) entry which is preliminary data.</text>
</comment>